<evidence type="ECO:0000313" key="1">
    <source>
        <dbReference type="EMBL" id="GAI88219.1"/>
    </source>
</evidence>
<organism evidence="1">
    <name type="scientific">marine sediment metagenome</name>
    <dbReference type="NCBI Taxonomy" id="412755"/>
    <lineage>
        <taxon>unclassified sequences</taxon>
        <taxon>metagenomes</taxon>
        <taxon>ecological metagenomes</taxon>
    </lineage>
</organism>
<comment type="caution">
    <text evidence="1">The sequence shown here is derived from an EMBL/GenBank/DDBJ whole genome shotgun (WGS) entry which is preliminary data.</text>
</comment>
<gene>
    <name evidence="1" type="ORF">S12H4_39620</name>
</gene>
<accession>X1U7C0</accession>
<protein>
    <submittedName>
        <fullName evidence="1">Uncharacterized protein</fullName>
    </submittedName>
</protein>
<feature type="non-terminal residue" evidence="1">
    <location>
        <position position="190"/>
    </location>
</feature>
<dbReference type="AlphaFoldDB" id="X1U7C0"/>
<name>X1U7C0_9ZZZZ</name>
<dbReference type="EMBL" id="BARW01023958">
    <property type="protein sequence ID" value="GAI88219.1"/>
    <property type="molecule type" value="Genomic_DNA"/>
</dbReference>
<proteinExistence type="predicted"/>
<reference evidence="1" key="1">
    <citation type="journal article" date="2014" name="Front. Microbiol.">
        <title>High frequency of phylogenetically diverse reductive dehalogenase-homologous genes in deep subseafloor sedimentary metagenomes.</title>
        <authorList>
            <person name="Kawai M."/>
            <person name="Futagami T."/>
            <person name="Toyoda A."/>
            <person name="Takaki Y."/>
            <person name="Nishi S."/>
            <person name="Hori S."/>
            <person name="Arai W."/>
            <person name="Tsubouchi T."/>
            <person name="Morono Y."/>
            <person name="Uchiyama I."/>
            <person name="Ito T."/>
            <person name="Fujiyama A."/>
            <person name="Inagaki F."/>
            <person name="Takami H."/>
        </authorList>
    </citation>
    <scope>NUCLEOTIDE SEQUENCE</scope>
    <source>
        <strain evidence="1">Expedition CK06-06</strain>
    </source>
</reference>
<sequence>MKTLPIKALQEVLRALVEVSVDTGVADDTSLVTRLDDSAKAWPVNAFTDLIVEITAGTGEGQVRKIDSNTATSLVPVTNFATAPDATSQYRIGFYGKMTSDIASWGGTGLTGRDISADLQALTDITITGILKSIGDIAAAESLIARIGAIADAVVAAGATGSVSAKLRRLTTDLATRAAEATLAKLIPIA</sequence>